<reference evidence="8 9" key="1">
    <citation type="submission" date="2019-11" db="EMBL/GenBank/DDBJ databases">
        <title>Characterisation of Fundicoccus ignavus gen. nov. sp. nov., a novel genus of the family Aerococcaceae isolated from bulk tank milk.</title>
        <authorList>
            <person name="Siebert A."/>
            <person name="Huptas C."/>
            <person name="Wenning M."/>
            <person name="Scherer S."/>
            <person name="Doll E.V."/>
        </authorList>
    </citation>
    <scope>NUCLEOTIDE SEQUENCE [LARGE SCALE GENOMIC DNA]</scope>
    <source>
        <strain evidence="6 9">DSM 109653</strain>
        <strain evidence="7 8">WS4759</strain>
    </source>
</reference>
<dbReference type="Proteomes" id="UP000469870">
    <property type="component" value="Unassembled WGS sequence"/>
</dbReference>
<evidence type="ECO:0000313" key="9">
    <source>
        <dbReference type="Proteomes" id="UP000469870"/>
    </source>
</evidence>
<dbReference type="RefSeq" id="WP_311453511.1">
    <property type="nucleotide sequence ID" value="NZ_WJQR01000001.1"/>
</dbReference>
<dbReference type="GO" id="GO:0004375">
    <property type="term" value="F:glycine dehydrogenase (decarboxylating) activity"/>
    <property type="evidence" value="ECO:0007669"/>
    <property type="project" value="UniProtKB-EC"/>
</dbReference>
<organism evidence="7 8">
    <name type="scientific">Fundicoccus ignavus</name>
    <dbReference type="NCBI Taxonomy" id="2664442"/>
    <lineage>
        <taxon>Bacteria</taxon>
        <taxon>Bacillati</taxon>
        <taxon>Bacillota</taxon>
        <taxon>Bacilli</taxon>
        <taxon>Lactobacillales</taxon>
        <taxon>Aerococcaceae</taxon>
        <taxon>Fundicoccus</taxon>
    </lineage>
</organism>
<dbReference type="SUPFAM" id="SSF53383">
    <property type="entry name" value="PLP-dependent transferases"/>
    <property type="match status" value="1"/>
</dbReference>
<dbReference type="Gene3D" id="3.90.1150.10">
    <property type="entry name" value="Aspartate Aminotransferase, domain 1"/>
    <property type="match status" value="1"/>
</dbReference>
<comment type="function">
    <text evidence="1 4">The glycine cleavage system catalyzes the degradation of glycine. The P protein binds the alpha-amino group of glycine through its pyridoxal phosphate cofactor; CO(2) is released and the remaining methylamine moiety is then transferred to the lipoamide cofactor of the H protein.</text>
</comment>
<dbReference type="HAMAP" id="MF_00712">
    <property type="entry name" value="GcvPA"/>
    <property type="match status" value="1"/>
</dbReference>
<dbReference type="Pfam" id="PF02347">
    <property type="entry name" value="GDC-P"/>
    <property type="match status" value="1"/>
</dbReference>
<protein>
    <recommendedName>
        <fullName evidence="4">Probable glycine dehydrogenase (decarboxylating) subunit 1</fullName>
        <ecNumber evidence="4">1.4.4.2</ecNumber>
    </recommendedName>
    <alternativeName>
        <fullName evidence="4">Glycine cleavage system P-protein subunit 1</fullName>
    </alternativeName>
    <alternativeName>
        <fullName evidence="4">Glycine decarboxylase subunit 1</fullName>
    </alternativeName>
    <alternativeName>
        <fullName evidence="4">Glycine dehydrogenase (aminomethyl-transferring) subunit 1</fullName>
    </alternativeName>
</protein>
<evidence type="ECO:0000313" key="6">
    <source>
        <dbReference type="EMBL" id="MRI80648.1"/>
    </source>
</evidence>
<dbReference type="GO" id="GO:0009116">
    <property type="term" value="P:nucleoside metabolic process"/>
    <property type="evidence" value="ECO:0007669"/>
    <property type="project" value="InterPro"/>
</dbReference>
<dbReference type="GO" id="GO:0019464">
    <property type="term" value="P:glycine decarboxylation via glycine cleavage system"/>
    <property type="evidence" value="ECO:0007669"/>
    <property type="project" value="UniProtKB-UniRule"/>
</dbReference>
<dbReference type="InterPro" id="IPR015421">
    <property type="entry name" value="PyrdxlP-dep_Trfase_major"/>
</dbReference>
<dbReference type="InterPro" id="IPR049315">
    <property type="entry name" value="GDC-P_N"/>
</dbReference>
<keyword evidence="2 4" id="KW-0560">Oxidoreductase</keyword>
<evidence type="ECO:0000259" key="5">
    <source>
        <dbReference type="Pfam" id="PF02347"/>
    </source>
</evidence>
<comment type="similarity">
    <text evidence="4">Belongs to the GcvP family. N-terminal subunit subfamily.</text>
</comment>
<gene>
    <name evidence="4" type="primary">gcvPA</name>
    <name evidence="7" type="ORF">GIY09_03070</name>
    <name evidence="6" type="ORF">GIY11_01190</name>
</gene>
<comment type="caution">
    <text evidence="7">The sequence shown here is derived from an EMBL/GenBank/DDBJ whole genome shotgun (WGS) entry which is preliminary data.</text>
</comment>
<comment type="subunit">
    <text evidence="4">The glycine cleavage system is composed of four proteins: P, T, L and H. In this organism, the P 'protein' is a heterodimer of two subunits.</text>
</comment>
<evidence type="ECO:0000313" key="8">
    <source>
        <dbReference type="Proteomes" id="UP000430975"/>
    </source>
</evidence>
<dbReference type="InterPro" id="IPR023010">
    <property type="entry name" value="GcvPA"/>
</dbReference>
<dbReference type="EMBL" id="WJQR01000001">
    <property type="protein sequence ID" value="MRI80648.1"/>
    <property type="molecule type" value="Genomic_DNA"/>
</dbReference>
<proteinExistence type="inferred from homology"/>
<dbReference type="EC" id="1.4.4.2" evidence="4"/>
<dbReference type="InterPro" id="IPR015422">
    <property type="entry name" value="PyrdxlP-dep_Trfase_small"/>
</dbReference>
<dbReference type="Proteomes" id="UP000430975">
    <property type="component" value="Unassembled WGS sequence"/>
</dbReference>
<dbReference type="Gene3D" id="3.40.640.10">
    <property type="entry name" value="Type I PLP-dependent aspartate aminotransferase-like (Major domain)"/>
    <property type="match status" value="1"/>
</dbReference>
<dbReference type="CDD" id="cd00613">
    <property type="entry name" value="GDC-P"/>
    <property type="match status" value="1"/>
</dbReference>
<keyword evidence="8" id="KW-1185">Reference proteome</keyword>
<dbReference type="NCBIfam" id="NF001696">
    <property type="entry name" value="PRK00451.1"/>
    <property type="match status" value="1"/>
</dbReference>
<dbReference type="EMBL" id="WJQS01000002">
    <property type="protein sequence ID" value="MRI84882.1"/>
    <property type="molecule type" value="Genomic_DNA"/>
</dbReference>
<sequence length="449" mass="49347">MTKQHRYLPLTPTDRQEMLEVIGVSEIEALLTDIPAEVRLTTALDIPEALSELELTKQMSSLAAKNISTNEASLFLGAGTYDHFIPSVVNHVLLRSEFMTAYVPYQPEASQGELQALFEFQSMVCELTGMDVANSSLYDAFTSLGEACNLAIGHTKKGRILMSEAVHPQAREVVDTYAYGMEYDVETIGLKDLSTDLESLKTQIDDDTAAVVVQYPNFFGSIEDLKEIKSLLEGKKALLIVVANPLALALLEAPGNLGADIVVGDMQPLGIPMSYGGPHCGYFAAKKAYMRKLPSRIVGETVDSDGKRGYVMTLQTREQHIRREKATSNMSSNQALFALGSAVFMTAIGKEGIREMAEQNLSKAHYLSRNLKEAGFEILSNNNFFNEFVVKFAKPVVEVNKQLLAHNIIGGYDVSELLATENAMLICVTEKRTKAEIDQLVKCLVEVAN</sequence>
<dbReference type="PIRSF" id="PIRSF006815">
    <property type="entry name" value="GcvPA"/>
    <property type="match status" value="1"/>
</dbReference>
<dbReference type="PANTHER" id="PTHR42806">
    <property type="entry name" value="GLYCINE CLEAVAGE SYSTEM P-PROTEIN"/>
    <property type="match status" value="1"/>
</dbReference>
<evidence type="ECO:0000256" key="3">
    <source>
        <dbReference type="ARBA" id="ARBA00049026"/>
    </source>
</evidence>
<comment type="catalytic activity">
    <reaction evidence="3 4">
        <text>N(6)-[(R)-lipoyl]-L-lysyl-[glycine-cleavage complex H protein] + glycine + H(+) = N(6)-[(R)-S(8)-aminomethyldihydrolipoyl]-L-lysyl-[glycine-cleavage complex H protein] + CO2</text>
        <dbReference type="Rhea" id="RHEA:24304"/>
        <dbReference type="Rhea" id="RHEA-COMP:10494"/>
        <dbReference type="Rhea" id="RHEA-COMP:10495"/>
        <dbReference type="ChEBI" id="CHEBI:15378"/>
        <dbReference type="ChEBI" id="CHEBI:16526"/>
        <dbReference type="ChEBI" id="CHEBI:57305"/>
        <dbReference type="ChEBI" id="CHEBI:83099"/>
        <dbReference type="ChEBI" id="CHEBI:83143"/>
        <dbReference type="EC" id="1.4.4.2"/>
    </reaction>
</comment>
<evidence type="ECO:0000256" key="2">
    <source>
        <dbReference type="ARBA" id="ARBA00023002"/>
    </source>
</evidence>
<evidence type="ECO:0000256" key="4">
    <source>
        <dbReference type="HAMAP-Rule" id="MF_00712"/>
    </source>
</evidence>
<dbReference type="InterPro" id="IPR015424">
    <property type="entry name" value="PyrdxlP-dep_Trfase"/>
</dbReference>
<evidence type="ECO:0000256" key="1">
    <source>
        <dbReference type="ARBA" id="ARBA00003788"/>
    </source>
</evidence>
<accession>A0A6I2GGD5</accession>
<dbReference type="PANTHER" id="PTHR42806:SF1">
    <property type="entry name" value="GLYCINE DEHYDROGENASE (DECARBOXYLATING)"/>
    <property type="match status" value="1"/>
</dbReference>
<evidence type="ECO:0000313" key="7">
    <source>
        <dbReference type="EMBL" id="MRI84882.1"/>
    </source>
</evidence>
<dbReference type="AlphaFoldDB" id="A0A6I2GGD5"/>
<feature type="domain" description="Glycine cleavage system P-protein N-terminal" evidence="5">
    <location>
        <begin position="5"/>
        <end position="443"/>
    </location>
</feature>
<dbReference type="InterPro" id="IPR020581">
    <property type="entry name" value="GDC_P"/>
</dbReference>
<name>A0A6I2GGD5_9LACT</name>